<reference evidence="2 3" key="1">
    <citation type="journal article" date="2019" name="Emerg. Microbes Infect.">
        <title>Comprehensive subspecies identification of 175 nontuberculous mycobacteria species based on 7547 genomic profiles.</title>
        <authorList>
            <person name="Matsumoto Y."/>
            <person name="Kinjo T."/>
            <person name="Motooka D."/>
            <person name="Nabeya D."/>
            <person name="Jung N."/>
            <person name="Uechi K."/>
            <person name="Horii T."/>
            <person name="Iida T."/>
            <person name="Fujita J."/>
            <person name="Nakamura S."/>
        </authorList>
    </citation>
    <scope>NUCLEOTIDE SEQUENCE [LARGE SCALE GENOMIC DNA]</scope>
    <source>
        <strain evidence="2 3">JCM 17899</strain>
    </source>
</reference>
<sequence>MKLHRLTLRNYRGITFRDIEFPDRGIVVVSGANEIGKSSMIEALDLLLDAKDRSGKKEVKQVKPTHVDEGAEVTAEISTGPYRFTYFKRYHKRPVTELTVTAPAREQWTGDEAHDRVLAILAETVDVRLWEAQRVLQASATSPVDLSGCDALSRALDVAAGQSVSLTGSASTGSGLSGSEPLLIDRIDGEFKKYFTSTGRPTGEWAAAGKHRQVTADTVEACRRAVAEIDEAVARHGTLTSDLAAVAAERDAAVRRLEAARLRADAVAKIAGRLEQARVLADAAATSHAAASAAVDERHRLAAELARDEAAIVGLEAELVQAVDHEIAARSALTNAADAATAAAVDVETAQAEVEAARTVVEQIARRGEADSLAVRIKKIDATDAGLRTAAAELGEIRLTDRSMRLIEKAAAEVDVATAAADAASARIELVAATDVAVDVDGEPVSLPAGDTWVTSATSPTEVSVPGVLTVRVVPGAPAAHTGEALEAKRQVLARALDEAGVVDVAAARVLDGHRRETAALAQRLQAARDAHAGDDDVEALRARLAQLRADLPAGESPTADQARAAFDAAATAHRQKRTAATELRDAAATSATRAAELAARSEGVRTAVASARTRMTTLADRLERGRATAGDDELTLAASAAADRLRDTTASVRELAAEFDGAHPAAVTAEFDQAAAHEALLSRRHDELAEQLVRTEAELGVYGTEGRRGRLDEALLEHGYAEGTWLRLKRRAHAVMTLRSVMARHRDDARQRYVDPFRIEVERLGRIVFGADFEVEIDAELRIQSRTLDGCTVPYDSLSGGAKEQLGIVARLAGSALVAKEDGVPVVIDDALGFSDAERLSRMAEVFDAVGGDGQIIVLTCSPERYAGVIDAHRIELTAAGQPAGAAFG</sequence>
<dbReference type="Gene3D" id="3.40.50.300">
    <property type="entry name" value="P-loop containing nucleotide triphosphate hydrolases"/>
    <property type="match status" value="2"/>
</dbReference>
<dbReference type="KEGG" id="msei:MSEDJ_52650"/>
<evidence type="ECO:0000313" key="2">
    <source>
        <dbReference type="EMBL" id="BBY31169.1"/>
    </source>
</evidence>
<gene>
    <name evidence="2" type="ORF">MSEDJ_52650</name>
</gene>
<dbReference type="EMBL" id="AP022588">
    <property type="protein sequence ID" value="BBY31169.1"/>
    <property type="molecule type" value="Genomic_DNA"/>
</dbReference>
<name>A0A7I7QXQ6_9MYCO</name>
<keyword evidence="3" id="KW-1185">Reference proteome</keyword>
<dbReference type="RefSeq" id="WP_163800702.1">
    <property type="nucleotide sequence ID" value="NZ_AP022588.1"/>
</dbReference>
<organism evidence="2 3">
    <name type="scientific">Mycolicibacterium sediminis</name>
    <dbReference type="NCBI Taxonomy" id="1286180"/>
    <lineage>
        <taxon>Bacteria</taxon>
        <taxon>Bacillati</taxon>
        <taxon>Actinomycetota</taxon>
        <taxon>Actinomycetes</taxon>
        <taxon>Mycobacteriales</taxon>
        <taxon>Mycobacteriaceae</taxon>
        <taxon>Mycolicibacterium</taxon>
    </lineage>
</organism>
<protein>
    <recommendedName>
        <fullName evidence="1">Endonuclease GajA/Old nuclease/RecF-like AAA domain-containing protein</fullName>
    </recommendedName>
</protein>
<accession>A0A7I7QXQ6</accession>
<dbReference type="InterPro" id="IPR027417">
    <property type="entry name" value="P-loop_NTPase"/>
</dbReference>
<dbReference type="InterPro" id="IPR041685">
    <property type="entry name" value="AAA_GajA/Old/RecF-like"/>
</dbReference>
<dbReference type="PANTHER" id="PTHR41259:SF1">
    <property type="entry name" value="DOUBLE-STRAND BREAK REPAIR RAD50 ATPASE, PUTATIVE-RELATED"/>
    <property type="match status" value="1"/>
</dbReference>
<proteinExistence type="predicted"/>
<dbReference type="Pfam" id="PF13175">
    <property type="entry name" value="AAA_15"/>
    <property type="match status" value="1"/>
</dbReference>
<dbReference type="SUPFAM" id="SSF52540">
    <property type="entry name" value="P-loop containing nucleoside triphosphate hydrolases"/>
    <property type="match status" value="1"/>
</dbReference>
<dbReference type="AlphaFoldDB" id="A0A7I7QXQ6"/>
<feature type="domain" description="Endonuclease GajA/Old nuclease/RecF-like AAA" evidence="1">
    <location>
        <begin position="1"/>
        <end position="60"/>
    </location>
</feature>
<dbReference type="PANTHER" id="PTHR41259">
    <property type="entry name" value="DOUBLE-STRAND BREAK REPAIR RAD50 ATPASE, PUTATIVE-RELATED"/>
    <property type="match status" value="1"/>
</dbReference>
<dbReference type="Proteomes" id="UP000467193">
    <property type="component" value="Chromosome"/>
</dbReference>
<evidence type="ECO:0000313" key="3">
    <source>
        <dbReference type="Proteomes" id="UP000467193"/>
    </source>
</evidence>
<evidence type="ECO:0000259" key="1">
    <source>
        <dbReference type="Pfam" id="PF13175"/>
    </source>
</evidence>